<dbReference type="Pfam" id="PF03279">
    <property type="entry name" value="Lip_A_acyltrans"/>
    <property type="match status" value="1"/>
</dbReference>
<dbReference type="EMBL" id="UOEN01000274">
    <property type="protein sequence ID" value="VAW15548.1"/>
    <property type="molecule type" value="Genomic_DNA"/>
</dbReference>
<reference evidence="7" key="1">
    <citation type="submission" date="2018-06" db="EMBL/GenBank/DDBJ databases">
        <authorList>
            <person name="Zhirakovskaya E."/>
        </authorList>
    </citation>
    <scope>NUCLEOTIDE SEQUENCE</scope>
</reference>
<gene>
    <name evidence="7" type="ORF">MNBD_BACTEROID05-256</name>
</gene>
<keyword evidence="4" id="KW-0808">Transferase</keyword>
<evidence type="ECO:0000256" key="1">
    <source>
        <dbReference type="ARBA" id="ARBA00004533"/>
    </source>
</evidence>
<dbReference type="InterPro" id="IPR004960">
    <property type="entry name" value="LipA_acyltrans"/>
</dbReference>
<organism evidence="7">
    <name type="scientific">hydrothermal vent metagenome</name>
    <dbReference type="NCBI Taxonomy" id="652676"/>
    <lineage>
        <taxon>unclassified sequences</taxon>
        <taxon>metagenomes</taxon>
        <taxon>ecological metagenomes</taxon>
    </lineage>
</organism>
<sequence>TKSPIIPMFIKRLPIDKSRGIFDKHRERHVIVIEPPINLVEDENDQQMALETNVGRLTKVIESTVRQNPHEWGGWMHERWKTKYSPPSEKLQVN</sequence>
<dbReference type="GO" id="GO:0005886">
    <property type="term" value="C:plasma membrane"/>
    <property type="evidence" value="ECO:0007669"/>
    <property type="project" value="UniProtKB-SubCell"/>
</dbReference>
<name>A0A3B0TBY3_9ZZZZ</name>
<keyword evidence="5" id="KW-0472">Membrane</keyword>
<evidence type="ECO:0000256" key="5">
    <source>
        <dbReference type="ARBA" id="ARBA00023136"/>
    </source>
</evidence>
<evidence type="ECO:0008006" key="8">
    <source>
        <dbReference type="Google" id="ProtNLM"/>
    </source>
</evidence>
<evidence type="ECO:0000256" key="3">
    <source>
        <dbReference type="ARBA" id="ARBA00022519"/>
    </source>
</evidence>
<evidence type="ECO:0000256" key="6">
    <source>
        <dbReference type="ARBA" id="ARBA00023315"/>
    </source>
</evidence>
<dbReference type="AlphaFoldDB" id="A0A3B0TBY3"/>
<dbReference type="GO" id="GO:0008610">
    <property type="term" value="P:lipid biosynthetic process"/>
    <property type="evidence" value="ECO:0007669"/>
    <property type="project" value="UniProtKB-ARBA"/>
</dbReference>
<evidence type="ECO:0000256" key="4">
    <source>
        <dbReference type="ARBA" id="ARBA00022679"/>
    </source>
</evidence>
<keyword evidence="6" id="KW-0012">Acyltransferase</keyword>
<evidence type="ECO:0000313" key="7">
    <source>
        <dbReference type="EMBL" id="VAW15548.1"/>
    </source>
</evidence>
<comment type="subcellular location">
    <subcellularLocation>
        <location evidence="1">Cell inner membrane</location>
    </subcellularLocation>
</comment>
<dbReference type="GO" id="GO:0016746">
    <property type="term" value="F:acyltransferase activity"/>
    <property type="evidence" value="ECO:0007669"/>
    <property type="project" value="UniProtKB-KW"/>
</dbReference>
<keyword evidence="2" id="KW-1003">Cell membrane</keyword>
<dbReference type="GO" id="GO:1901137">
    <property type="term" value="P:carbohydrate derivative biosynthetic process"/>
    <property type="evidence" value="ECO:0007669"/>
    <property type="project" value="UniProtKB-ARBA"/>
</dbReference>
<evidence type="ECO:0000256" key="2">
    <source>
        <dbReference type="ARBA" id="ARBA00022475"/>
    </source>
</evidence>
<proteinExistence type="predicted"/>
<keyword evidence="3" id="KW-0997">Cell inner membrane</keyword>
<feature type="non-terminal residue" evidence="7">
    <location>
        <position position="1"/>
    </location>
</feature>
<accession>A0A3B0TBY3</accession>
<protein>
    <recommendedName>
        <fullName evidence="8">Lipid A biosynthesis lauroyl acyltransferase</fullName>
    </recommendedName>
</protein>